<keyword evidence="2" id="KW-1185">Reference proteome</keyword>
<dbReference type="Proteomes" id="UP000008144">
    <property type="component" value="Unassembled WGS sequence"/>
</dbReference>
<dbReference type="OMA" id="TIWPDFR"/>
<protein>
    <submittedName>
        <fullName evidence="1">Uncharacterized protein</fullName>
    </submittedName>
</protein>
<organism evidence="1 2">
    <name type="scientific">Ciona intestinalis</name>
    <name type="common">Transparent sea squirt</name>
    <name type="synonym">Ascidia intestinalis</name>
    <dbReference type="NCBI Taxonomy" id="7719"/>
    <lineage>
        <taxon>Eukaryota</taxon>
        <taxon>Metazoa</taxon>
        <taxon>Chordata</taxon>
        <taxon>Tunicata</taxon>
        <taxon>Ascidiacea</taxon>
        <taxon>Phlebobranchia</taxon>
        <taxon>Cionidae</taxon>
        <taxon>Ciona</taxon>
    </lineage>
</organism>
<dbReference type="AlphaFoldDB" id="F6ZM61"/>
<proteinExistence type="predicted"/>
<dbReference type="InParanoid" id="F6ZM61"/>
<reference evidence="1" key="3">
    <citation type="submission" date="2025-09" db="UniProtKB">
        <authorList>
            <consortium name="Ensembl"/>
        </authorList>
    </citation>
    <scope>IDENTIFICATION</scope>
</reference>
<dbReference type="Ensembl" id="ENSCINT00000010443.3">
    <property type="protein sequence ID" value="ENSCINP00000010443.3"/>
    <property type="gene ID" value="ENSCING00000005065.3"/>
</dbReference>
<dbReference type="HOGENOM" id="CLU_2276454_0_0_1"/>
<reference evidence="1" key="2">
    <citation type="submission" date="2025-08" db="UniProtKB">
        <authorList>
            <consortium name="Ensembl"/>
        </authorList>
    </citation>
    <scope>IDENTIFICATION</scope>
</reference>
<name>F6ZM61_CIOIN</name>
<dbReference type="GeneTree" id="ENSGT00390000007524"/>
<evidence type="ECO:0000313" key="1">
    <source>
        <dbReference type="Ensembl" id="ENSCINP00000010443.3"/>
    </source>
</evidence>
<sequence length="102" mass="11828">MLRQRRPSLMVLSLSESLFTMDSIVDSFQSSVANELSKKYEQPSQSEAKEFQGRSIVEPVTIWPDFRTADPQRCYVTDPWSKRHVVGERYMATLLRQLSKLS</sequence>
<reference evidence="2" key="1">
    <citation type="journal article" date="2002" name="Science">
        <title>The draft genome of Ciona intestinalis: insights into chordate and vertebrate origins.</title>
        <authorList>
            <person name="Dehal P."/>
            <person name="Satou Y."/>
            <person name="Campbell R.K."/>
            <person name="Chapman J."/>
            <person name="Degnan B."/>
            <person name="De Tomaso A."/>
            <person name="Davidson B."/>
            <person name="Di Gregorio A."/>
            <person name="Gelpke M."/>
            <person name="Goodstein D.M."/>
            <person name="Harafuji N."/>
            <person name="Hastings K.E."/>
            <person name="Ho I."/>
            <person name="Hotta K."/>
            <person name="Huang W."/>
            <person name="Kawashima T."/>
            <person name="Lemaire P."/>
            <person name="Martinez D."/>
            <person name="Meinertzhagen I.A."/>
            <person name="Necula S."/>
            <person name="Nonaka M."/>
            <person name="Putnam N."/>
            <person name="Rash S."/>
            <person name="Saiga H."/>
            <person name="Satake M."/>
            <person name="Terry A."/>
            <person name="Yamada L."/>
            <person name="Wang H.G."/>
            <person name="Awazu S."/>
            <person name="Azumi K."/>
            <person name="Boore J."/>
            <person name="Branno M."/>
            <person name="Chin-Bow S."/>
            <person name="DeSantis R."/>
            <person name="Doyle S."/>
            <person name="Francino P."/>
            <person name="Keys D.N."/>
            <person name="Haga S."/>
            <person name="Hayashi H."/>
            <person name="Hino K."/>
            <person name="Imai K.S."/>
            <person name="Inaba K."/>
            <person name="Kano S."/>
            <person name="Kobayashi K."/>
            <person name="Kobayashi M."/>
            <person name="Lee B.I."/>
            <person name="Makabe K.W."/>
            <person name="Manohar C."/>
            <person name="Matassi G."/>
            <person name="Medina M."/>
            <person name="Mochizuki Y."/>
            <person name="Mount S."/>
            <person name="Morishita T."/>
            <person name="Miura S."/>
            <person name="Nakayama A."/>
            <person name="Nishizaka S."/>
            <person name="Nomoto H."/>
            <person name="Ohta F."/>
            <person name="Oishi K."/>
            <person name="Rigoutsos I."/>
            <person name="Sano M."/>
            <person name="Sasaki A."/>
            <person name="Sasakura Y."/>
            <person name="Shoguchi E."/>
            <person name="Shin-i T."/>
            <person name="Spagnuolo A."/>
            <person name="Stainier D."/>
            <person name="Suzuki M.M."/>
            <person name="Tassy O."/>
            <person name="Takatori N."/>
            <person name="Tokuoka M."/>
            <person name="Yagi K."/>
            <person name="Yoshizaki F."/>
            <person name="Wada S."/>
            <person name="Zhang C."/>
            <person name="Hyatt P.D."/>
            <person name="Larimer F."/>
            <person name="Detter C."/>
            <person name="Doggett N."/>
            <person name="Glavina T."/>
            <person name="Hawkins T."/>
            <person name="Richardson P."/>
            <person name="Lucas S."/>
            <person name="Kohara Y."/>
            <person name="Levine M."/>
            <person name="Satoh N."/>
            <person name="Rokhsar D.S."/>
        </authorList>
    </citation>
    <scope>NUCLEOTIDE SEQUENCE [LARGE SCALE GENOMIC DNA]</scope>
</reference>
<accession>F6ZM61</accession>
<evidence type="ECO:0000313" key="2">
    <source>
        <dbReference type="Proteomes" id="UP000008144"/>
    </source>
</evidence>